<dbReference type="Proteomes" id="UP001519460">
    <property type="component" value="Unassembled WGS sequence"/>
</dbReference>
<evidence type="ECO:0000313" key="5">
    <source>
        <dbReference type="Proteomes" id="UP001519460"/>
    </source>
</evidence>
<reference evidence="4 5" key="1">
    <citation type="journal article" date="2023" name="Sci. Data">
        <title>Genome assembly of the Korean intertidal mud-creeper Batillaria attramentaria.</title>
        <authorList>
            <person name="Patra A.K."/>
            <person name="Ho P.T."/>
            <person name="Jun S."/>
            <person name="Lee S.J."/>
            <person name="Kim Y."/>
            <person name="Won Y.J."/>
        </authorList>
    </citation>
    <scope>NUCLEOTIDE SEQUENCE [LARGE SCALE GENOMIC DNA]</scope>
    <source>
        <strain evidence="4">Wonlab-2016</strain>
    </source>
</reference>
<sequence length="251" mass="28124">ARLAAVIWLFFLISPCVQGIKTSCELRREGKSGELICQFSENIGRTKHDFVVQRYDLNTSETPEEVVFCTWITTGLNCITQEGYSMDEAVTSIVFVKMPHLMERMSGRYVCQVVGSDDDDEELCTFIYEADVAQAHFSSEPPEEDVTTPSPPPSIVAHGDKKRVADLTDENVRTWVIVLTVLVAAVVIWAAIITETILWTKGRKSLPLYRRLKECLTKVTRKGMEEPTGKDVEMFFTTGEKSEESTSLLGG</sequence>
<dbReference type="EMBL" id="JACVVK020000632">
    <property type="protein sequence ID" value="KAK7461621.1"/>
    <property type="molecule type" value="Genomic_DNA"/>
</dbReference>
<feature type="region of interest" description="Disordered" evidence="1">
    <location>
        <begin position="138"/>
        <end position="158"/>
    </location>
</feature>
<evidence type="ECO:0000256" key="3">
    <source>
        <dbReference type="SAM" id="SignalP"/>
    </source>
</evidence>
<feature type="signal peptide" evidence="3">
    <location>
        <begin position="1"/>
        <end position="19"/>
    </location>
</feature>
<feature type="non-terminal residue" evidence="4">
    <location>
        <position position="251"/>
    </location>
</feature>
<keyword evidence="3" id="KW-0732">Signal</keyword>
<feature type="chain" id="PRO_5044783203" description="Immunoglobulin subtype domain-containing protein" evidence="3">
    <location>
        <begin position="20"/>
        <end position="251"/>
    </location>
</feature>
<comment type="caution">
    <text evidence="4">The sequence shown here is derived from an EMBL/GenBank/DDBJ whole genome shotgun (WGS) entry which is preliminary data.</text>
</comment>
<keyword evidence="2" id="KW-0472">Membrane</keyword>
<protein>
    <recommendedName>
        <fullName evidence="6">Immunoglobulin subtype domain-containing protein</fullName>
    </recommendedName>
</protein>
<feature type="non-terminal residue" evidence="4">
    <location>
        <position position="1"/>
    </location>
</feature>
<organism evidence="4 5">
    <name type="scientific">Batillaria attramentaria</name>
    <dbReference type="NCBI Taxonomy" id="370345"/>
    <lineage>
        <taxon>Eukaryota</taxon>
        <taxon>Metazoa</taxon>
        <taxon>Spiralia</taxon>
        <taxon>Lophotrochozoa</taxon>
        <taxon>Mollusca</taxon>
        <taxon>Gastropoda</taxon>
        <taxon>Caenogastropoda</taxon>
        <taxon>Sorbeoconcha</taxon>
        <taxon>Cerithioidea</taxon>
        <taxon>Batillariidae</taxon>
        <taxon>Batillaria</taxon>
    </lineage>
</organism>
<evidence type="ECO:0000256" key="1">
    <source>
        <dbReference type="SAM" id="MobiDB-lite"/>
    </source>
</evidence>
<feature type="transmembrane region" description="Helical" evidence="2">
    <location>
        <begin position="175"/>
        <end position="200"/>
    </location>
</feature>
<proteinExistence type="predicted"/>
<gene>
    <name evidence="4" type="ORF">BaRGS_00038628</name>
</gene>
<evidence type="ECO:0000313" key="4">
    <source>
        <dbReference type="EMBL" id="KAK7461621.1"/>
    </source>
</evidence>
<dbReference type="AlphaFoldDB" id="A0ABD0J692"/>
<accession>A0ABD0J692</accession>
<evidence type="ECO:0000256" key="2">
    <source>
        <dbReference type="SAM" id="Phobius"/>
    </source>
</evidence>
<keyword evidence="2" id="KW-1133">Transmembrane helix</keyword>
<evidence type="ECO:0008006" key="6">
    <source>
        <dbReference type="Google" id="ProtNLM"/>
    </source>
</evidence>
<keyword evidence="2" id="KW-0812">Transmembrane</keyword>
<name>A0ABD0J692_9CAEN</name>
<keyword evidence="5" id="KW-1185">Reference proteome</keyword>